<gene>
    <name evidence="3" type="ORF">HYPSUDRAFT_64870</name>
</gene>
<evidence type="ECO:0000259" key="2">
    <source>
        <dbReference type="PROSITE" id="PS50181"/>
    </source>
</evidence>
<dbReference type="PROSITE" id="PS50181">
    <property type="entry name" value="FBOX"/>
    <property type="match status" value="1"/>
</dbReference>
<dbReference type="STRING" id="945553.A0A0D2LD52"/>
<dbReference type="OMA" id="HISRCLP"/>
<evidence type="ECO:0000313" key="4">
    <source>
        <dbReference type="Proteomes" id="UP000054270"/>
    </source>
</evidence>
<dbReference type="EMBL" id="KN817532">
    <property type="protein sequence ID" value="KJA25287.1"/>
    <property type="molecule type" value="Genomic_DNA"/>
</dbReference>
<keyword evidence="4" id="KW-1185">Reference proteome</keyword>
<sequence>MSFPPACFGDATDSTNTQGHKDSRQLVKAKYCYPGEDTTSSNKIFLSLYEEEQAFEEPGWPEDHELSGVDAMEFCTETRCETTYRPTIYFVSRIFDSIKGFHKGYLDLSGRHPERYYQLQSQWNRFLWGLLRLDSAVEPPEYLDLLGVVHARQERWRRFLTKWRLPESTSYNQLIQCAQSVLRELKQYPMPLFQMTRLTGLPSEILDNIMGLANPDQAQALSNTCHRLNNIGQRHIFATWPMKFRVPPYVSPFNVEYSSFDLPTLANFSRKDFERNAQYILRSPHIAHHVKRLILSDEWCVNRRAHPHENNPFALGVNFYASITRIFATVLRAATNVTELVLYNLEVNVDLIRKIGDNHSLHTVEFHSCHIPRMVRRRLTSDPNLICPRIANLRIYVDSSFAETHTQWYTILLCPHARTLSVIQSGVGPFPAPDALFWLHSRFNSLERLVLDNIDAPDLAELVKLFRRSASASAHMTHLKLHMDWGISDAEALSLLLVLNAAPLEVLVLEGLAEAESALFEQIAYQYPALLSLTVVRRQNSSQHHNKFATWPHASWEYAPCFRRFRALRHFCWNFRTEYWDATPSALLAFEANFALPAVAVPYRPGPVEIDLTDGAPPYFLDTHWMALPFAAHCPTLQSFSLMDRTVDMMCKIARHPTTGETNLAPKYHPTHSFVSWNTQQWNTAGAHWPPLLPKIRVGH</sequence>
<organism evidence="3 4">
    <name type="scientific">Hypholoma sublateritium (strain FD-334 SS-4)</name>
    <dbReference type="NCBI Taxonomy" id="945553"/>
    <lineage>
        <taxon>Eukaryota</taxon>
        <taxon>Fungi</taxon>
        <taxon>Dikarya</taxon>
        <taxon>Basidiomycota</taxon>
        <taxon>Agaricomycotina</taxon>
        <taxon>Agaricomycetes</taxon>
        <taxon>Agaricomycetidae</taxon>
        <taxon>Agaricales</taxon>
        <taxon>Agaricineae</taxon>
        <taxon>Strophariaceae</taxon>
        <taxon>Hypholoma</taxon>
    </lineage>
</organism>
<accession>A0A0D2LD52</accession>
<protein>
    <recommendedName>
        <fullName evidence="2">F-box domain-containing protein</fullName>
    </recommendedName>
</protein>
<evidence type="ECO:0000313" key="3">
    <source>
        <dbReference type="EMBL" id="KJA25287.1"/>
    </source>
</evidence>
<dbReference type="OrthoDB" id="3258311at2759"/>
<dbReference type="Proteomes" id="UP000054270">
    <property type="component" value="Unassembled WGS sequence"/>
</dbReference>
<feature type="region of interest" description="Disordered" evidence="1">
    <location>
        <begin position="1"/>
        <end position="20"/>
    </location>
</feature>
<name>A0A0D2LD52_HYPSF</name>
<feature type="domain" description="F-box" evidence="2">
    <location>
        <begin position="195"/>
        <end position="243"/>
    </location>
</feature>
<proteinExistence type="predicted"/>
<reference evidence="4" key="1">
    <citation type="submission" date="2014-04" db="EMBL/GenBank/DDBJ databases">
        <title>Evolutionary Origins and Diversification of the Mycorrhizal Mutualists.</title>
        <authorList>
            <consortium name="DOE Joint Genome Institute"/>
            <consortium name="Mycorrhizal Genomics Consortium"/>
            <person name="Kohler A."/>
            <person name="Kuo A."/>
            <person name="Nagy L.G."/>
            <person name="Floudas D."/>
            <person name="Copeland A."/>
            <person name="Barry K.W."/>
            <person name="Cichocki N."/>
            <person name="Veneault-Fourrey C."/>
            <person name="LaButti K."/>
            <person name="Lindquist E.A."/>
            <person name="Lipzen A."/>
            <person name="Lundell T."/>
            <person name="Morin E."/>
            <person name="Murat C."/>
            <person name="Riley R."/>
            <person name="Ohm R."/>
            <person name="Sun H."/>
            <person name="Tunlid A."/>
            <person name="Henrissat B."/>
            <person name="Grigoriev I.V."/>
            <person name="Hibbett D.S."/>
            <person name="Martin F."/>
        </authorList>
    </citation>
    <scope>NUCLEOTIDE SEQUENCE [LARGE SCALE GENOMIC DNA]</scope>
    <source>
        <strain evidence="4">FD-334 SS-4</strain>
    </source>
</reference>
<dbReference type="AlphaFoldDB" id="A0A0D2LD52"/>
<evidence type="ECO:0000256" key="1">
    <source>
        <dbReference type="SAM" id="MobiDB-lite"/>
    </source>
</evidence>
<dbReference type="SUPFAM" id="SSF52047">
    <property type="entry name" value="RNI-like"/>
    <property type="match status" value="1"/>
</dbReference>
<dbReference type="InterPro" id="IPR001810">
    <property type="entry name" value="F-box_dom"/>
</dbReference>